<comment type="caution">
    <text evidence="2">The sequence shown here is derived from an EMBL/GenBank/DDBJ whole genome shotgun (WGS) entry which is preliminary data.</text>
</comment>
<name>A0A2U1ZYI8_9MICO</name>
<dbReference type="Proteomes" id="UP000245166">
    <property type="component" value="Unassembled WGS sequence"/>
</dbReference>
<feature type="transmembrane region" description="Helical" evidence="1">
    <location>
        <begin position="41"/>
        <end position="64"/>
    </location>
</feature>
<accession>A0A2U1ZYI8</accession>
<evidence type="ECO:0000313" key="2">
    <source>
        <dbReference type="EMBL" id="PWD52058.1"/>
    </source>
</evidence>
<organism evidence="2 3">
    <name type="scientific">Serinibacter arcticus</name>
    <dbReference type="NCBI Taxonomy" id="1655435"/>
    <lineage>
        <taxon>Bacteria</taxon>
        <taxon>Bacillati</taxon>
        <taxon>Actinomycetota</taxon>
        <taxon>Actinomycetes</taxon>
        <taxon>Micrococcales</taxon>
        <taxon>Beutenbergiaceae</taxon>
        <taxon>Serinibacter</taxon>
    </lineage>
</organism>
<evidence type="ECO:0000313" key="3">
    <source>
        <dbReference type="Proteomes" id="UP000245166"/>
    </source>
</evidence>
<proteinExistence type="predicted"/>
<dbReference type="EMBL" id="PYHR01000002">
    <property type="protein sequence ID" value="PWD52058.1"/>
    <property type="molecule type" value="Genomic_DNA"/>
</dbReference>
<feature type="transmembrane region" description="Helical" evidence="1">
    <location>
        <begin position="85"/>
        <end position="103"/>
    </location>
</feature>
<keyword evidence="1" id="KW-0472">Membrane</keyword>
<keyword evidence="1" id="KW-1133">Transmembrane helix</keyword>
<reference evidence="2 3" key="1">
    <citation type="submission" date="2018-03" db="EMBL/GenBank/DDBJ databases">
        <title>Genome assembly of novel Miniimonas species PCH200.</title>
        <authorList>
            <person name="Thakur V."/>
            <person name="Kumar V."/>
            <person name="Singh D."/>
        </authorList>
    </citation>
    <scope>NUCLEOTIDE SEQUENCE [LARGE SCALE GENOMIC DNA]</scope>
    <source>
        <strain evidence="2 3">PCH200</strain>
    </source>
</reference>
<keyword evidence="1" id="KW-0812">Transmembrane</keyword>
<keyword evidence="3" id="KW-1185">Reference proteome</keyword>
<dbReference type="AlphaFoldDB" id="A0A2U1ZYI8"/>
<evidence type="ECO:0000256" key="1">
    <source>
        <dbReference type="SAM" id="Phobius"/>
    </source>
</evidence>
<gene>
    <name evidence="2" type="ORF">C8046_16805</name>
</gene>
<protein>
    <submittedName>
        <fullName evidence="2">Uncharacterized protein</fullName>
    </submittedName>
</protein>
<sequence>MLLLVLGTGLTAFYVTVDRLLVRRALQPLTWAQRRGGLWRGSLLVAMILPALVFVAAVIGIPLADAMRDPRIPEELVQGEDRRGAVLGVTVLLVLLLGPPVFASGPWRRARRDRCEVSGAPDGGPPPIPRA</sequence>
<dbReference type="RefSeq" id="WP_109230441.1">
    <property type="nucleotide sequence ID" value="NZ_PYHR01000002.1"/>
</dbReference>